<dbReference type="Pfam" id="PF02629">
    <property type="entry name" value="CoA_binding"/>
    <property type="match status" value="1"/>
</dbReference>
<accession>A0A1U9RSU6</accession>
<dbReference type="RefSeq" id="WP_211118370.1">
    <property type="nucleotide sequence ID" value="NZ_CP019943.1"/>
</dbReference>
<sequence>MLNKKILSCGLTGKFGLFHTKISINYGTFFSCGLNYKKKGYLILNLPIFSSSIKAVKITKCKISIIFVPFLFCKNIILENIFSGIKIIICITENISIFDIIKIKYYCNKYNVLFIGPNSPGIILPYNKIRLGIFPLKYIKKGFLAIISRSGTLTYEAIKISNKLNIGQSICLGIGGDIIISFNFKKFLPFFLNLNLTKKILIIGEIGGNIEILFSKFKKKNIFFFISGIFSPLEKTMGHAGAINNKNNDILKKIKKIKKKFLVFNNLEDINLLK</sequence>
<dbReference type="EC" id="6.2.1.5" evidence="6"/>
<dbReference type="InterPro" id="IPR005811">
    <property type="entry name" value="SUCC_ACL_C"/>
</dbReference>
<evidence type="ECO:0000256" key="4">
    <source>
        <dbReference type="PIRSR" id="PIRSR001553-1"/>
    </source>
</evidence>
<dbReference type="InterPro" id="IPR003781">
    <property type="entry name" value="CoA-bd"/>
</dbReference>
<dbReference type="GO" id="GO:0004776">
    <property type="term" value="F:succinate-CoA ligase (GDP-forming) activity"/>
    <property type="evidence" value="ECO:0007669"/>
    <property type="project" value="TreeGrafter"/>
</dbReference>
<dbReference type="SMART" id="SM00881">
    <property type="entry name" value="CoA_binding"/>
    <property type="match status" value="1"/>
</dbReference>
<name>A0A1U9RSU6_CARRU</name>
<dbReference type="EMBL" id="CP019943">
    <property type="protein sequence ID" value="AQU89535.1"/>
    <property type="molecule type" value="Genomic_DNA"/>
</dbReference>
<dbReference type="Gene3D" id="3.40.50.720">
    <property type="entry name" value="NAD(P)-binding Rossmann-like Domain"/>
    <property type="match status" value="1"/>
</dbReference>
<dbReference type="Pfam" id="PF00549">
    <property type="entry name" value="Ligase_CoA"/>
    <property type="match status" value="1"/>
</dbReference>
<dbReference type="GO" id="GO:0009361">
    <property type="term" value="C:succinate-CoA ligase complex (ADP-forming)"/>
    <property type="evidence" value="ECO:0007669"/>
    <property type="project" value="TreeGrafter"/>
</dbReference>
<dbReference type="SUPFAM" id="SSF51735">
    <property type="entry name" value="NAD(P)-binding Rossmann-fold domains"/>
    <property type="match status" value="1"/>
</dbReference>
<keyword evidence="1" id="KW-0816">Tricarboxylic acid cycle</keyword>
<dbReference type="InterPro" id="IPR036291">
    <property type="entry name" value="NAD(P)-bd_dom_sf"/>
</dbReference>
<dbReference type="InterPro" id="IPR005810">
    <property type="entry name" value="CoA_lig_alpha"/>
</dbReference>
<dbReference type="GO" id="GO:0004775">
    <property type="term" value="F:succinate-CoA ligase (ADP-forming) activity"/>
    <property type="evidence" value="ECO:0007669"/>
    <property type="project" value="UniProtKB-EC"/>
</dbReference>
<dbReference type="SUPFAM" id="SSF52210">
    <property type="entry name" value="Succinyl-CoA synthetase domains"/>
    <property type="match status" value="1"/>
</dbReference>
<feature type="active site" description="Tele-phosphohistidine intermediate" evidence="4">
    <location>
        <position position="239"/>
    </location>
</feature>
<dbReference type="GO" id="GO:0000166">
    <property type="term" value="F:nucleotide binding"/>
    <property type="evidence" value="ECO:0007669"/>
    <property type="project" value="UniProtKB-KW"/>
</dbReference>
<protein>
    <submittedName>
        <fullName evidence="6">Succinyl-CoA ligase [ADP-forming] alpha chain</fullName>
        <ecNumber evidence="6">6.2.1.5</ecNumber>
    </submittedName>
</protein>
<proteinExistence type="predicted"/>
<evidence type="ECO:0000313" key="7">
    <source>
        <dbReference type="Proteomes" id="UP000189666"/>
    </source>
</evidence>
<evidence type="ECO:0000259" key="5">
    <source>
        <dbReference type="SMART" id="SM00881"/>
    </source>
</evidence>
<keyword evidence="2 6" id="KW-0436">Ligase</keyword>
<gene>
    <name evidence="6" type="ORF">BW244_0117</name>
</gene>
<evidence type="ECO:0000256" key="3">
    <source>
        <dbReference type="ARBA" id="ARBA00022741"/>
    </source>
</evidence>
<dbReference type="PANTHER" id="PTHR11117:SF2">
    <property type="entry name" value="SUCCINATE--COA LIGASE [ADP_GDP-FORMING] SUBUNIT ALPHA, MITOCHONDRIAL"/>
    <property type="match status" value="1"/>
</dbReference>
<feature type="domain" description="CoA-binding" evidence="5">
    <location>
        <begin position="1"/>
        <end position="95"/>
    </location>
</feature>
<evidence type="ECO:0000313" key="6">
    <source>
        <dbReference type="EMBL" id="AQU89535.1"/>
    </source>
</evidence>
<dbReference type="Gene3D" id="3.40.50.261">
    <property type="entry name" value="Succinyl-CoA synthetase domains"/>
    <property type="match status" value="1"/>
</dbReference>
<reference evidence="6 7" key="1">
    <citation type="submission" date="2017-02" db="EMBL/GenBank/DDBJ databases">
        <title>Complete Genome of Candidatus Carsonella ruddii strain BC, a Nutritional Endosymbiont of Bactericera cockerelli.</title>
        <authorList>
            <person name="Riley A.B."/>
            <person name="Kim D.H."/>
            <person name="Hansen A.K."/>
        </authorList>
    </citation>
    <scope>NUCLEOTIDE SEQUENCE [LARGE SCALE GENOMIC DNA]</scope>
    <source>
        <strain evidence="6 7">BC</strain>
    </source>
</reference>
<dbReference type="PANTHER" id="PTHR11117">
    <property type="entry name" value="SUCCINYL-COA LIGASE SUBUNIT ALPHA"/>
    <property type="match status" value="1"/>
</dbReference>
<dbReference type="InterPro" id="IPR016102">
    <property type="entry name" value="Succinyl-CoA_synth-like"/>
</dbReference>
<dbReference type="PIRSF" id="PIRSF001553">
    <property type="entry name" value="SucCS_alpha"/>
    <property type="match status" value="1"/>
</dbReference>
<evidence type="ECO:0000256" key="2">
    <source>
        <dbReference type="ARBA" id="ARBA00022598"/>
    </source>
</evidence>
<evidence type="ECO:0000256" key="1">
    <source>
        <dbReference type="ARBA" id="ARBA00022532"/>
    </source>
</evidence>
<dbReference type="GO" id="GO:0006099">
    <property type="term" value="P:tricarboxylic acid cycle"/>
    <property type="evidence" value="ECO:0007669"/>
    <property type="project" value="UniProtKB-KW"/>
</dbReference>
<dbReference type="PROSITE" id="PS01216">
    <property type="entry name" value="SUCCINYL_COA_LIG_1"/>
    <property type="match status" value="1"/>
</dbReference>
<dbReference type="PROSITE" id="PS51257">
    <property type="entry name" value="PROKAR_LIPOPROTEIN"/>
    <property type="match status" value="1"/>
</dbReference>
<organism evidence="6 7">
    <name type="scientific">Carsonella ruddii</name>
    <dbReference type="NCBI Taxonomy" id="114186"/>
    <lineage>
        <taxon>Bacteria</taxon>
        <taxon>Pseudomonadati</taxon>
        <taxon>Pseudomonadota</taxon>
        <taxon>Gammaproteobacteria</taxon>
        <taxon>Oceanospirillales</taxon>
        <taxon>Halomonadaceae</taxon>
        <taxon>Zymobacter group</taxon>
        <taxon>Candidatus Carsonella</taxon>
    </lineage>
</organism>
<dbReference type="Proteomes" id="UP000189666">
    <property type="component" value="Chromosome"/>
</dbReference>
<dbReference type="AlphaFoldDB" id="A0A1U9RSU6"/>
<dbReference type="PRINTS" id="PR01798">
    <property type="entry name" value="SCOASYNTHASE"/>
</dbReference>
<keyword evidence="3" id="KW-0547">Nucleotide-binding</keyword>
<dbReference type="InterPro" id="IPR033847">
    <property type="entry name" value="Citrt_syn/SCS-alpha_CS"/>
</dbReference>